<evidence type="ECO:0000256" key="12">
    <source>
        <dbReference type="ARBA" id="ARBA00023316"/>
    </source>
</evidence>
<dbReference type="HAMAP" id="MF_00047">
    <property type="entry name" value="Dala_Dala_lig"/>
    <property type="match status" value="1"/>
</dbReference>
<feature type="region of interest" description="Disordered" evidence="18">
    <location>
        <begin position="312"/>
        <end position="336"/>
    </location>
</feature>
<keyword evidence="16" id="KW-0460">Magnesium</keyword>
<keyword evidence="6 14" id="KW-0963">Cytoplasm</keyword>
<dbReference type="PROSITE" id="PS50975">
    <property type="entry name" value="ATP_GRASP"/>
    <property type="match status" value="1"/>
</dbReference>
<comment type="pathway">
    <text evidence="14">Cell wall biogenesis; peptidoglycan biosynthesis.</text>
</comment>
<evidence type="ECO:0000256" key="1">
    <source>
        <dbReference type="ARBA" id="ARBA00001936"/>
    </source>
</evidence>
<evidence type="ECO:0000256" key="3">
    <source>
        <dbReference type="ARBA" id="ARBA00004496"/>
    </source>
</evidence>
<dbReference type="SUPFAM" id="SSF52440">
    <property type="entry name" value="PreATP-grasp domain"/>
    <property type="match status" value="1"/>
</dbReference>
<feature type="active site" evidence="15">
    <location>
        <position position="142"/>
    </location>
</feature>
<comment type="catalytic activity">
    <reaction evidence="13 14">
        <text>2 D-alanine + ATP = D-alanyl-D-alanine + ADP + phosphate + H(+)</text>
        <dbReference type="Rhea" id="RHEA:11224"/>
        <dbReference type="ChEBI" id="CHEBI:15378"/>
        <dbReference type="ChEBI" id="CHEBI:30616"/>
        <dbReference type="ChEBI" id="CHEBI:43474"/>
        <dbReference type="ChEBI" id="CHEBI:57416"/>
        <dbReference type="ChEBI" id="CHEBI:57822"/>
        <dbReference type="ChEBI" id="CHEBI:456216"/>
        <dbReference type="EC" id="6.3.2.4"/>
    </reaction>
</comment>
<evidence type="ECO:0000313" key="21">
    <source>
        <dbReference type="Proteomes" id="UP000318709"/>
    </source>
</evidence>
<dbReference type="PROSITE" id="PS00844">
    <property type="entry name" value="DALA_DALA_LIGASE_2"/>
    <property type="match status" value="1"/>
</dbReference>
<dbReference type="InterPro" id="IPR011095">
    <property type="entry name" value="Dala_Dala_lig_C"/>
</dbReference>
<evidence type="ECO:0000256" key="2">
    <source>
        <dbReference type="ARBA" id="ARBA00003921"/>
    </source>
</evidence>
<sequence>MRVAVLGGGISSERPISLTGAKACVEALKSLGHDAALIDVGPDLAWTVNDLQALNPDAALNILHGPGGEDGTIQGVLAWMGIPCSHSGVRASALAMDKAATRAILEAAGLPVAPGQVMTPQQLAAKAPMAMPYVVKPLAEGSSVGVHIVREADEGASTAHERIAHEWTHGPTMLVEAFIPGRELTVGVVDGKPLLVTEIITPTSSFYDFEAKYSTGGSRHILPADLPESTTQKALDIARRAHEALGCEGASRVDFRLDERTGELFILEINTQPGMTPTSLLPEQAAKLGMDYPHLCEWLVLDAIRRPPIIKQAPAQPKGTAGEEAGAPPSPLPPFA</sequence>
<evidence type="ECO:0000256" key="15">
    <source>
        <dbReference type="PIRSR" id="PIRSR039102-1"/>
    </source>
</evidence>
<feature type="binding site" evidence="16">
    <location>
        <position position="270"/>
    </location>
    <ligand>
        <name>Mg(2+)</name>
        <dbReference type="ChEBI" id="CHEBI:18420"/>
        <label>2</label>
    </ligand>
</feature>
<dbReference type="GO" id="GO:0046872">
    <property type="term" value="F:metal ion binding"/>
    <property type="evidence" value="ECO:0007669"/>
    <property type="project" value="UniProtKB-KW"/>
</dbReference>
<evidence type="ECO:0000256" key="5">
    <source>
        <dbReference type="ARBA" id="ARBA00012216"/>
    </source>
</evidence>
<keyword evidence="16" id="KW-0464">Manganese</keyword>
<gene>
    <name evidence="14" type="primary">ddl</name>
    <name evidence="20" type="ORF">E3E12_01030</name>
</gene>
<dbReference type="InterPro" id="IPR005905">
    <property type="entry name" value="D_ala_D_ala"/>
</dbReference>
<evidence type="ECO:0000256" key="16">
    <source>
        <dbReference type="PIRSR" id="PIRSR039102-3"/>
    </source>
</evidence>
<reference evidence="20 21" key="1">
    <citation type="submission" date="2019-03" db="EMBL/GenBank/DDBJ databases">
        <title>The complete genome sequence of Swingsia_sp. F3b2 LMG30590(T).</title>
        <authorList>
            <person name="Chua K.-O."/>
            <person name="Chan K.-G."/>
            <person name="See-Too W.-S."/>
        </authorList>
    </citation>
    <scope>NUCLEOTIDE SEQUENCE [LARGE SCALE GENOMIC DNA]</scope>
    <source>
        <strain evidence="20 21">F3b2</strain>
    </source>
</reference>
<comment type="cofactor">
    <cofactor evidence="16">
        <name>Mg(2+)</name>
        <dbReference type="ChEBI" id="CHEBI:18420"/>
    </cofactor>
    <cofactor evidence="16">
        <name>Mn(2+)</name>
        <dbReference type="ChEBI" id="CHEBI:29035"/>
    </cofactor>
    <text evidence="16">Binds 2 magnesium or manganese ions per subunit.</text>
</comment>
<keyword evidence="11 14" id="KW-0573">Peptidoglycan synthesis</keyword>
<keyword evidence="12 14" id="KW-0961">Cell wall biogenesis/degradation</keyword>
<dbReference type="PROSITE" id="PS00843">
    <property type="entry name" value="DALA_DALA_LIGASE_1"/>
    <property type="match status" value="1"/>
</dbReference>
<dbReference type="GO" id="GO:0005737">
    <property type="term" value="C:cytoplasm"/>
    <property type="evidence" value="ECO:0007669"/>
    <property type="project" value="UniProtKB-SubCell"/>
</dbReference>
<dbReference type="GO" id="GO:0008360">
    <property type="term" value="P:regulation of cell shape"/>
    <property type="evidence" value="ECO:0007669"/>
    <property type="project" value="UniProtKB-KW"/>
</dbReference>
<dbReference type="Gene3D" id="3.30.470.20">
    <property type="entry name" value="ATP-grasp fold, B domain"/>
    <property type="match status" value="1"/>
</dbReference>
<keyword evidence="21" id="KW-1185">Reference proteome</keyword>
<dbReference type="GO" id="GO:0009252">
    <property type="term" value="P:peptidoglycan biosynthetic process"/>
    <property type="evidence" value="ECO:0007669"/>
    <property type="project" value="UniProtKB-UniRule"/>
</dbReference>
<feature type="domain" description="ATP-grasp" evidence="19">
    <location>
        <begin position="102"/>
        <end position="301"/>
    </location>
</feature>
<organism evidence="20 21">
    <name type="scientific">Formicincola oecophyllae</name>
    <dbReference type="NCBI Taxonomy" id="2558361"/>
    <lineage>
        <taxon>Bacteria</taxon>
        <taxon>Pseudomonadati</taxon>
        <taxon>Pseudomonadota</taxon>
        <taxon>Alphaproteobacteria</taxon>
        <taxon>Acetobacterales</taxon>
        <taxon>Acetobacteraceae</taxon>
        <taxon>Formicincola</taxon>
    </lineage>
</organism>
<dbReference type="GO" id="GO:0071555">
    <property type="term" value="P:cell wall organization"/>
    <property type="evidence" value="ECO:0007669"/>
    <property type="project" value="UniProtKB-KW"/>
</dbReference>
<comment type="similarity">
    <text evidence="4 14">Belongs to the D-alanine--D-alanine ligase family.</text>
</comment>
<dbReference type="Gene3D" id="3.40.50.20">
    <property type="match status" value="1"/>
</dbReference>
<evidence type="ECO:0000256" key="8">
    <source>
        <dbReference type="ARBA" id="ARBA00022741"/>
    </source>
</evidence>
<evidence type="ECO:0000256" key="10">
    <source>
        <dbReference type="ARBA" id="ARBA00022960"/>
    </source>
</evidence>
<feature type="active site" evidence="15">
    <location>
        <position position="13"/>
    </location>
</feature>
<keyword evidence="9 17" id="KW-0067">ATP-binding</keyword>
<protein>
    <recommendedName>
        <fullName evidence="5 14">D-alanine--D-alanine ligase</fullName>
        <ecNumber evidence="5 14">6.3.2.4</ecNumber>
    </recommendedName>
    <alternativeName>
        <fullName evidence="14">D-Ala-D-Ala ligase</fullName>
    </alternativeName>
    <alternativeName>
        <fullName evidence="14">D-alanylalanine synthetase</fullName>
    </alternativeName>
</protein>
<dbReference type="PANTHER" id="PTHR23132">
    <property type="entry name" value="D-ALANINE--D-ALANINE LIGASE"/>
    <property type="match status" value="1"/>
</dbReference>
<dbReference type="PIRSF" id="PIRSF039102">
    <property type="entry name" value="Ddl/VanB"/>
    <property type="match status" value="1"/>
</dbReference>
<evidence type="ECO:0000313" key="20">
    <source>
        <dbReference type="EMBL" id="QDH14271.1"/>
    </source>
</evidence>
<evidence type="ECO:0000256" key="13">
    <source>
        <dbReference type="ARBA" id="ARBA00047614"/>
    </source>
</evidence>
<comment type="cofactor">
    <cofactor evidence="1">
        <name>Mn(2+)</name>
        <dbReference type="ChEBI" id="CHEBI:29035"/>
    </cofactor>
</comment>
<feature type="binding site" evidence="16">
    <location>
        <position position="268"/>
    </location>
    <ligand>
        <name>Mg(2+)</name>
        <dbReference type="ChEBI" id="CHEBI:18420"/>
        <label>2</label>
    </ligand>
</feature>
<dbReference type="InterPro" id="IPR013815">
    <property type="entry name" value="ATP_grasp_subdomain_1"/>
</dbReference>
<dbReference type="InterPro" id="IPR016185">
    <property type="entry name" value="PreATP-grasp_dom_sf"/>
</dbReference>
<dbReference type="KEGG" id="swf:E3E12_01030"/>
<keyword evidence="10 14" id="KW-0133">Cell shape</keyword>
<dbReference type="NCBIfam" id="TIGR01205">
    <property type="entry name" value="D_ala_D_alaTIGR"/>
    <property type="match status" value="1"/>
</dbReference>
<keyword evidence="8 17" id="KW-0547">Nucleotide-binding</keyword>
<evidence type="ECO:0000256" key="11">
    <source>
        <dbReference type="ARBA" id="ARBA00022984"/>
    </source>
</evidence>
<feature type="binding site" evidence="16">
    <location>
        <position position="254"/>
    </location>
    <ligand>
        <name>Mg(2+)</name>
        <dbReference type="ChEBI" id="CHEBI:18420"/>
        <label>1</label>
    </ligand>
</feature>
<feature type="active site" evidence="15">
    <location>
        <position position="279"/>
    </location>
</feature>
<accession>A0A4Y6UD11</accession>
<dbReference type="SUPFAM" id="SSF56059">
    <property type="entry name" value="Glutathione synthetase ATP-binding domain-like"/>
    <property type="match status" value="1"/>
</dbReference>
<dbReference type="EMBL" id="CP038231">
    <property type="protein sequence ID" value="QDH14271.1"/>
    <property type="molecule type" value="Genomic_DNA"/>
</dbReference>
<name>A0A4Y6UD11_9PROT</name>
<keyword evidence="16" id="KW-0479">Metal-binding</keyword>
<dbReference type="Proteomes" id="UP000318709">
    <property type="component" value="Chromosome"/>
</dbReference>
<evidence type="ECO:0000256" key="18">
    <source>
        <dbReference type="SAM" id="MobiDB-lite"/>
    </source>
</evidence>
<comment type="function">
    <text evidence="2 14">Cell wall formation.</text>
</comment>
<dbReference type="UniPathway" id="UPA00219"/>
<evidence type="ECO:0000259" key="19">
    <source>
        <dbReference type="PROSITE" id="PS50975"/>
    </source>
</evidence>
<dbReference type="PANTHER" id="PTHR23132:SF23">
    <property type="entry name" value="D-ALANINE--D-ALANINE LIGASE B"/>
    <property type="match status" value="1"/>
</dbReference>
<dbReference type="InterPro" id="IPR011761">
    <property type="entry name" value="ATP-grasp"/>
</dbReference>
<evidence type="ECO:0000256" key="6">
    <source>
        <dbReference type="ARBA" id="ARBA00022490"/>
    </source>
</evidence>
<evidence type="ECO:0000256" key="14">
    <source>
        <dbReference type="HAMAP-Rule" id="MF_00047"/>
    </source>
</evidence>
<proteinExistence type="inferred from homology"/>
<dbReference type="OrthoDB" id="9813261at2"/>
<evidence type="ECO:0000256" key="9">
    <source>
        <dbReference type="ARBA" id="ARBA00022840"/>
    </source>
</evidence>
<keyword evidence="7 14" id="KW-0436">Ligase</keyword>
<dbReference type="Gene3D" id="3.30.1490.20">
    <property type="entry name" value="ATP-grasp fold, A domain"/>
    <property type="match status" value="1"/>
</dbReference>
<evidence type="ECO:0000256" key="7">
    <source>
        <dbReference type="ARBA" id="ARBA00022598"/>
    </source>
</evidence>
<dbReference type="EC" id="6.3.2.4" evidence="5 14"/>
<dbReference type="AlphaFoldDB" id="A0A4Y6UD11"/>
<dbReference type="NCBIfam" id="NF002378">
    <property type="entry name" value="PRK01372.1"/>
    <property type="match status" value="1"/>
</dbReference>
<dbReference type="GO" id="GO:0005524">
    <property type="term" value="F:ATP binding"/>
    <property type="evidence" value="ECO:0007669"/>
    <property type="project" value="UniProtKB-UniRule"/>
</dbReference>
<comment type="subcellular location">
    <subcellularLocation>
        <location evidence="3 14">Cytoplasm</location>
    </subcellularLocation>
</comment>
<dbReference type="GO" id="GO:0008716">
    <property type="term" value="F:D-alanine-D-alanine ligase activity"/>
    <property type="evidence" value="ECO:0007669"/>
    <property type="project" value="UniProtKB-UniRule"/>
</dbReference>
<evidence type="ECO:0000256" key="17">
    <source>
        <dbReference type="PROSITE-ProRule" id="PRU00409"/>
    </source>
</evidence>
<evidence type="ECO:0000256" key="4">
    <source>
        <dbReference type="ARBA" id="ARBA00010871"/>
    </source>
</evidence>
<feature type="binding site" evidence="16">
    <location>
        <position position="268"/>
    </location>
    <ligand>
        <name>Mg(2+)</name>
        <dbReference type="ChEBI" id="CHEBI:18420"/>
        <label>1</label>
    </ligand>
</feature>
<dbReference type="Pfam" id="PF07478">
    <property type="entry name" value="Dala_Dala_lig_C"/>
    <property type="match status" value="1"/>
</dbReference>
<dbReference type="InterPro" id="IPR000291">
    <property type="entry name" value="D-Ala_lig_Van_CS"/>
</dbReference>